<evidence type="ECO:0000256" key="1">
    <source>
        <dbReference type="SAM" id="MobiDB-lite"/>
    </source>
</evidence>
<feature type="non-terminal residue" evidence="2">
    <location>
        <position position="1"/>
    </location>
</feature>
<sequence>GITGAKPAERRYKSVRHRSTAGDEKNKEEGSPSASCWSCSMNHWWKCVFDHEIIGHCHESAFHRLFAVQEWQFASVTPVIDFSTQLIVS</sequence>
<feature type="region of interest" description="Disordered" evidence="1">
    <location>
        <begin position="1"/>
        <end position="35"/>
    </location>
</feature>
<reference evidence="2 3" key="1">
    <citation type="journal article" date="2021" name="BMC Genomics">
        <title>Datura genome reveals duplications of psychoactive alkaloid biosynthetic genes and high mutation rate following tissue culture.</title>
        <authorList>
            <person name="Rajewski A."/>
            <person name="Carter-House D."/>
            <person name="Stajich J."/>
            <person name="Litt A."/>
        </authorList>
    </citation>
    <scope>NUCLEOTIDE SEQUENCE [LARGE SCALE GENOMIC DNA]</scope>
    <source>
        <strain evidence="2">AR-01</strain>
    </source>
</reference>
<dbReference type="EMBL" id="JACEIK010001025">
    <property type="protein sequence ID" value="MCD7465195.1"/>
    <property type="molecule type" value="Genomic_DNA"/>
</dbReference>
<evidence type="ECO:0000313" key="3">
    <source>
        <dbReference type="Proteomes" id="UP000823775"/>
    </source>
</evidence>
<keyword evidence="3" id="KW-1185">Reference proteome</keyword>
<evidence type="ECO:0000313" key="2">
    <source>
        <dbReference type="EMBL" id="MCD7465195.1"/>
    </source>
</evidence>
<name>A0ABS8T2D3_DATST</name>
<dbReference type="Proteomes" id="UP000823775">
    <property type="component" value="Unassembled WGS sequence"/>
</dbReference>
<protein>
    <submittedName>
        <fullName evidence="2">Uncharacterized protein</fullName>
    </submittedName>
</protein>
<comment type="caution">
    <text evidence="2">The sequence shown here is derived from an EMBL/GenBank/DDBJ whole genome shotgun (WGS) entry which is preliminary data.</text>
</comment>
<organism evidence="2 3">
    <name type="scientific">Datura stramonium</name>
    <name type="common">Jimsonweed</name>
    <name type="synonym">Common thornapple</name>
    <dbReference type="NCBI Taxonomy" id="4076"/>
    <lineage>
        <taxon>Eukaryota</taxon>
        <taxon>Viridiplantae</taxon>
        <taxon>Streptophyta</taxon>
        <taxon>Embryophyta</taxon>
        <taxon>Tracheophyta</taxon>
        <taxon>Spermatophyta</taxon>
        <taxon>Magnoliopsida</taxon>
        <taxon>eudicotyledons</taxon>
        <taxon>Gunneridae</taxon>
        <taxon>Pentapetalae</taxon>
        <taxon>asterids</taxon>
        <taxon>lamiids</taxon>
        <taxon>Solanales</taxon>
        <taxon>Solanaceae</taxon>
        <taxon>Solanoideae</taxon>
        <taxon>Datureae</taxon>
        <taxon>Datura</taxon>
    </lineage>
</organism>
<feature type="compositionally biased region" description="Basic and acidic residues" evidence="1">
    <location>
        <begin position="20"/>
        <end position="30"/>
    </location>
</feature>
<proteinExistence type="predicted"/>
<accession>A0ABS8T2D3</accession>
<gene>
    <name evidence="2" type="ORF">HAX54_000770</name>
</gene>